<comment type="caution">
    <text evidence="1">The sequence shown here is derived from an EMBL/GenBank/DDBJ whole genome shotgun (WGS) entry which is preliminary data.</text>
</comment>
<evidence type="ECO:0000313" key="2">
    <source>
        <dbReference type="Proteomes" id="UP000034166"/>
    </source>
</evidence>
<reference evidence="1 2" key="1">
    <citation type="submission" date="2015-04" db="EMBL/GenBank/DDBJ databases">
        <title>Taxonomic description and genome sequence of Bacillus campisalis sp. nov., a novel member of the genus Bacillus isolated from solar saltern.</title>
        <authorList>
            <person name="Mathan Kumar R."/>
            <person name="Kaur G."/>
            <person name="Kumar A."/>
            <person name="Singh N.K."/>
            <person name="Kaur N."/>
            <person name="Kumar N."/>
            <person name="Mayilraj S."/>
        </authorList>
    </citation>
    <scope>NUCLEOTIDE SEQUENCE [LARGE SCALE GENOMIC DNA]</scope>
    <source>
        <strain evidence="1 2">SA2-6</strain>
    </source>
</reference>
<gene>
    <name evidence="1" type="ORF">WQ57_08570</name>
</gene>
<dbReference type="PATRIC" id="fig|1408103.3.peg.1932"/>
<accession>A0A0M2SWT7</accession>
<keyword evidence="2" id="KW-1185">Reference proteome</keyword>
<protein>
    <submittedName>
        <fullName evidence="1">Uncharacterized protein</fullName>
    </submittedName>
</protein>
<organism evidence="1 2">
    <name type="scientific">Mesobacillus campisalis</name>
    <dbReference type="NCBI Taxonomy" id="1408103"/>
    <lineage>
        <taxon>Bacteria</taxon>
        <taxon>Bacillati</taxon>
        <taxon>Bacillota</taxon>
        <taxon>Bacilli</taxon>
        <taxon>Bacillales</taxon>
        <taxon>Bacillaceae</taxon>
        <taxon>Mesobacillus</taxon>
    </lineage>
</organism>
<dbReference type="AlphaFoldDB" id="A0A0M2SWT7"/>
<evidence type="ECO:0000313" key="1">
    <source>
        <dbReference type="EMBL" id="KKK38633.1"/>
    </source>
</evidence>
<sequence length="62" mass="7106">MNGEIYFYKGNCYVNQEVILLFAQVLLCTSMDTFLFIVEWKKVSTKPCSLFVSAKLSAKKLC</sequence>
<dbReference type="EMBL" id="LAYY01000007">
    <property type="protein sequence ID" value="KKK38633.1"/>
    <property type="molecule type" value="Genomic_DNA"/>
</dbReference>
<proteinExistence type="predicted"/>
<dbReference type="Proteomes" id="UP000034166">
    <property type="component" value="Unassembled WGS sequence"/>
</dbReference>
<name>A0A0M2SWT7_9BACI</name>